<feature type="transmembrane region" description="Helical" evidence="11">
    <location>
        <begin position="136"/>
        <end position="156"/>
    </location>
</feature>
<keyword evidence="13" id="KW-1185">Reference proteome</keyword>
<evidence type="ECO:0000313" key="13">
    <source>
        <dbReference type="Proteomes" id="UP000461585"/>
    </source>
</evidence>
<dbReference type="EMBL" id="JAAEEH010000015">
    <property type="protein sequence ID" value="NDL67503.1"/>
    <property type="molecule type" value="Genomic_DNA"/>
</dbReference>
<dbReference type="RefSeq" id="WP_162370230.1">
    <property type="nucleotide sequence ID" value="NZ_JAAEEH010000015.1"/>
</dbReference>
<name>A0A7X5KN78_9FIRM</name>
<dbReference type="GO" id="GO:0005886">
    <property type="term" value="C:plasma membrane"/>
    <property type="evidence" value="ECO:0007669"/>
    <property type="project" value="UniProtKB-SubCell"/>
</dbReference>
<comment type="function">
    <text evidence="9">Part of the binding-protein-dependent transport system for D-xylose. Probably responsible for the translocation of the substrate across the membrane.</text>
</comment>
<gene>
    <name evidence="12" type="ORF">GXN74_07070</name>
</gene>
<feature type="transmembrane region" description="Helical" evidence="11">
    <location>
        <begin position="58"/>
        <end position="78"/>
    </location>
</feature>
<evidence type="ECO:0000256" key="3">
    <source>
        <dbReference type="ARBA" id="ARBA00022475"/>
    </source>
</evidence>
<evidence type="ECO:0000256" key="9">
    <source>
        <dbReference type="ARBA" id="ARBA00035611"/>
    </source>
</evidence>
<accession>A0A7X5KN78</accession>
<feature type="transmembrane region" description="Helical" evidence="11">
    <location>
        <begin position="108"/>
        <end position="129"/>
    </location>
</feature>
<evidence type="ECO:0000256" key="10">
    <source>
        <dbReference type="ARBA" id="ARBA00035686"/>
    </source>
</evidence>
<evidence type="ECO:0000256" key="8">
    <source>
        <dbReference type="ARBA" id="ARBA00023136"/>
    </source>
</evidence>
<feature type="transmembrane region" description="Helical" evidence="11">
    <location>
        <begin position="364"/>
        <end position="383"/>
    </location>
</feature>
<keyword evidence="2" id="KW-0813">Transport</keyword>
<evidence type="ECO:0000256" key="11">
    <source>
        <dbReference type="SAM" id="Phobius"/>
    </source>
</evidence>
<reference evidence="12 13" key="1">
    <citation type="submission" date="2020-01" db="EMBL/GenBank/DDBJ databases">
        <title>Anaeroalcalibacter tamaniensis gen. nov., sp. nov., moderately halophilic strictly anaerobic fermenter bacterium from mud volcano of Taman peninsula.</title>
        <authorList>
            <person name="Frolova A."/>
            <person name="Merkel A.Y."/>
            <person name="Slobodkin A.I."/>
        </authorList>
    </citation>
    <scope>NUCLEOTIDE SEQUENCE [LARGE SCALE GENOMIC DNA]</scope>
    <source>
        <strain evidence="12 13">F-3ap</strain>
    </source>
</reference>
<keyword evidence="3" id="KW-1003">Cell membrane</keyword>
<dbReference type="Pfam" id="PF02653">
    <property type="entry name" value="BPD_transp_2"/>
    <property type="match status" value="1"/>
</dbReference>
<keyword evidence="7 11" id="KW-1133">Transmembrane helix</keyword>
<dbReference type="InterPro" id="IPR001851">
    <property type="entry name" value="ABC_transp_permease"/>
</dbReference>
<evidence type="ECO:0000256" key="6">
    <source>
        <dbReference type="ARBA" id="ARBA00022692"/>
    </source>
</evidence>
<feature type="transmembrane region" description="Helical" evidence="11">
    <location>
        <begin position="213"/>
        <end position="230"/>
    </location>
</feature>
<evidence type="ECO:0000256" key="2">
    <source>
        <dbReference type="ARBA" id="ARBA00022448"/>
    </source>
</evidence>
<dbReference type="Proteomes" id="UP000461585">
    <property type="component" value="Unassembled WGS sequence"/>
</dbReference>
<evidence type="ECO:0000313" key="12">
    <source>
        <dbReference type="EMBL" id="NDL67503.1"/>
    </source>
</evidence>
<feature type="transmembrane region" description="Helical" evidence="11">
    <location>
        <begin position="176"/>
        <end position="193"/>
    </location>
</feature>
<sequence>MSELTNAAKLPSKKKNMPKIDIRTFTMIGGLVLLWILFTYTTDGTFLLVRNISNLLRQMAIVGILGAGMVLVIVTGNIDLSVGSVLGFLGGLAAALMIWNGWGTPATMAVILLAGALIGVIQGSIIAYIKVPAFIVTLGGLLIFRGGLLGVTKGVSIAPFRPSYIYVGQAYVSNEVGVALGVLAVVVWTATLFNKRRSRLKYNFPVESLYKMAAKIAVAALVIMGIILMLNSYNGIPVPVLLMVVLMVIFTFVAEKTTFGRSIYAMGGNMEASKYSGIDVRKNLVIVYMLNGVLAAIAGIVLSARLNAGTPSAGMNMELDAIAAAVIGGASMSGGSGKVAGAALGALFMATIDNGMSMMNMDAYWQYIVKGFILVIAVGFDIYTKNKR</sequence>
<keyword evidence="4" id="KW-0997">Cell inner membrane</keyword>
<comment type="caution">
    <text evidence="12">The sequence shown here is derived from an EMBL/GenBank/DDBJ whole genome shotgun (WGS) entry which is preliminary data.</text>
</comment>
<feature type="transmembrane region" description="Helical" evidence="11">
    <location>
        <begin position="284"/>
        <end position="306"/>
    </location>
</feature>
<keyword evidence="5" id="KW-0762">Sugar transport</keyword>
<keyword evidence="8 11" id="KW-0472">Membrane</keyword>
<organism evidence="12 13">
    <name type="scientific">Anaerotalea alkaliphila</name>
    <dbReference type="NCBI Taxonomy" id="2662126"/>
    <lineage>
        <taxon>Bacteria</taxon>
        <taxon>Bacillati</taxon>
        <taxon>Bacillota</taxon>
        <taxon>Clostridia</taxon>
        <taxon>Eubacteriales</taxon>
        <taxon>Anaerotalea</taxon>
    </lineage>
</organism>
<dbReference type="PANTHER" id="PTHR32196">
    <property type="entry name" value="ABC TRANSPORTER PERMEASE PROTEIN YPHD-RELATED-RELATED"/>
    <property type="match status" value="1"/>
</dbReference>
<feature type="transmembrane region" description="Helical" evidence="11">
    <location>
        <begin position="85"/>
        <end position="102"/>
    </location>
</feature>
<dbReference type="GO" id="GO:0022857">
    <property type="term" value="F:transmembrane transporter activity"/>
    <property type="evidence" value="ECO:0007669"/>
    <property type="project" value="InterPro"/>
</dbReference>
<keyword evidence="6 11" id="KW-0812">Transmembrane</keyword>
<comment type="subcellular location">
    <subcellularLocation>
        <location evidence="1">Cell membrane</location>
        <topology evidence="1">Multi-pass membrane protein</topology>
    </subcellularLocation>
</comment>
<dbReference type="AlphaFoldDB" id="A0A7X5KN78"/>
<dbReference type="CDD" id="cd06579">
    <property type="entry name" value="TM_PBP1_transp_AraH_like"/>
    <property type="match status" value="1"/>
</dbReference>
<evidence type="ECO:0000256" key="5">
    <source>
        <dbReference type="ARBA" id="ARBA00022597"/>
    </source>
</evidence>
<proteinExistence type="predicted"/>
<feature type="transmembrane region" description="Helical" evidence="11">
    <location>
        <begin position="20"/>
        <end position="38"/>
    </location>
</feature>
<evidence type="ECO:0000256" key="7">
    <source>
        <dbReference type="ARBA" id="ARBA00022989"/>
    </source>
</evidence>
<evidence type="ECO:0000256" key="1">
    <source>
        <dbReference type="ARBA" id="ARBA00004651"/>
    </source>
</evidence>
<feature type="transmembrane region" description="Helical" evidence="11">
    <location>
        <begin position="236"/>
        <end position="254"/>
    </location>
</feature>
<dbReference type="PANTHER" id="PTHR32196:SF32">
    <property type="entry name" value="XYLOSE TRANSPORT SYSTEM PERMEASE PROTEIN XYLH"/>
    <property type="match status" value="1"/>
</dbReference>
<evidence type="ECO:0000256" key="4">
    <source>
        <dbReference type="ARBA" id="ARBA00022519"/>
    </source>
</evidence>
<protein>
    <recommendedName>
        <fullName evidence="10">Xylose transport system permease protein XylH</fullName>
    </recommendedName>
</protein>